<keyword evidence="3" id="KW-1185">Reference proteome</keyword>
<organism evidence="2 3">
    <name type="scientific">Bowmanella dokdonensis</name>
    <dbReference type="NCBI Taxonomy" id="751969"/>
    <lineage>
        <taxon>Bacteria</taxon>
        <taxon>Pseudomonadati</taxon>
        <taxon>Pseudomonadota</taxon>
        <taxon>Gammaproteobacteria</taxon>
        <taxon>Alteromonadales</taxon>
        <taxon>Alteromonadaceae</taxon>
        <taxon>Bowmanella</taxon>
    </lineage>
</organism>
<evidence type="ECO:0000256" key="1">
    <source>
        <dbReference type="SAM" id="Coils"/>
    </source>
</evidence>
<dbReference type="InterPro" id="IPR009912">
    <property type="entry name" value="DUF1451"/>
</dbReference>
<dbReference type="AlphaFoldDB" id="A0A939DMV5"/>
<dbReference type="RefSeq" id="WP_206572798.1">
    <property type="nucleotide sequence ID" value="NZ_JAFKCV010000002.1"/>
</dbReference>
<evidence type="ECO:0008006" key="4">
    <source>
        <dbReference type="Google" id="ProtNLM"/>
    </source>
</evidence>
<gene>
    <name evidence="2" type="ORF">J0A66_05635</name>
</gene>
<sequence>MNNPKSRYDELLEEMSDWVRQSVRQDVLTLMEIKRRARQYLQAAEDLSKEEMEALENTLTRDLDTFVAHWQRDADRSPWWQATKDKLWSLLADASDKSQLAMSESMRDVQHQGIYKAGEQVALGELECTRCHNRHQVLHVETIQPCLECGHNRFSRVL</sequence>
<dbReference type="Proteomes" id="UP000664654">
    <property type="component" value="Unassembled WGS sequence"/>
</dbReference>
<name>A0A939DMV5_9ALTE</name>
<protein>
    <recommendedName>
        <fullName evidence="4">Zinc ribbon-containing protein</fullName>
    </recommendedName>
</protein>
<reference evidence="2" key="1">
    <citation type="submission" date="2021-03" db="EMBL/GenBank/DDBJ databases">
        <title>novel species isolated from a fishpond in China.</title>
        <authorList>
            <person name="Lu H."/>
            <person name="Cai Z."/>
        </authorList>
    </citation>
    <scope>NUCLEOTIDE SEQUENCE</scope>
    <source>
        <strain evidence="2">JCM 30855</strain>
    </source>
</reference>
<evidence type="ECO:0000313" key="2">
    <source>
        <dbReference type="EMBL" id="MBN7824706.1"/>
    </source>
</evidence>
<proteinExistence type="predicted"/>
<dbReference type="EMBL" id="JAFKCV010000002">
    <property type="protein sequence ID" value="MBN7824706.1"/>
    <property type="molecule type" value="Genomic_DNA"/>
</dbReference>
<dbReference type="Pfam" id="PF07295">
    <property type="entry name" value="DUF1451"/>
    <property type="match status" value="1"/>
</dbReference>
<evidence type="ECO:0000313" key="3">
    <source>
        <dbReference type="Proteomes" id="UP000664654"/>
    </source>
</evidence>
<keyword evidence="1" id="KW-0175">Coiled coil</keyword>
<comment type="caution">
    <text evidence="2">The sequence shown here is derived from an EMBL/GenBank/DDBJ whole genome shotgun (WGS) entry which is preliminary data.</text>
</comment>
<accession>A0A939DMV5</accession>
<feature type="coiled-coil region" evidence="1">
    <location>
        <begin position="30"/>
        <end position="57"/>
    </location>
</feature>